<comment type="caution">
    <text evidence="1">The sequence shown here is derived from an EMBL/GenBank/DDBJ whole genome shotgun (WGS) entry which is preliminary data.</text>
</comment>
<protein>
    <submittedName>
        <fullName evidence="1">Jg26905 protein</fullName>
    </submittedName>
</protein>
<accession>A0A8S4QIS2</accession>
<sequence>HAIIQCLEPISTVGLTMDDVPALKDKVQNIMELAYKELSKEVLNALPQDYPLAKQD</sequence>
<organism evidence="1 2">
    <name type="scientific">Pararge aegeria aegeria</name>
    <dbReference type="NCBI Taxonomy" id="348720"/>
    <lineage>
        <taxon>Eukaryota</taxon>
        <taxon>Metazoa</taxon>
        <taxon>Ecdysozoa</taxon>
        <taxon>Arthropoda</taxon>
        <taxon>Hexapoda</taxon>
        <taxon>Insecta</taxon>
        <taxon>Pterygota</taxon>
        <taxon>Neoptera</taxon>
        <taxon>Endopterygota</taxon>
        <taxon>Lepidoptera</taxon>
        <taxon>Glossata</taxon>
        <taxon>Ditrysia</taxon>
        <taxon>Papilionoidea</taxon>
        <taxon>Nymphalidae</taxon>
        <taxon>Satyrinae</taxon>
        <taxon>Satyrini</taxon>
        <taxon>Parargina</taxon>
        <taxon>Pararge</taxon>
    </lineage>
</organism>
<keyword evidence="2" id="KW-1185">Reference proteome</keyword>
<dbReference type="EMBL" id="CAKXAJ010007445">
    <property type="protein sequence ID" value="CAH2210386.1"/>
    <property type="molecule type" value="Genomic_DNA"/>
</dbReference>
<gene>
    <name evidence="1" type="primary">jg26905</name>
    <name evidence="1" type="ORF">PAEG_LOCUS2292</name>
</gene>
<evidence type="ECO:0000313" key="1">
    <source>
        <dbReference type="EMBL" id="CAH2210386.1"/>
    </source>
</evidence>
<dbReference type="Proteomes" id="UP000838756">
    <property type="component" value="Unassembled WGS sequence"/>
</dbReference>
<evidence type="ECO:0000313" key="2">
    <source>
        <dbReference type="Proteomes" id="UP000838756"/>
    </source>
</evidence>
<proteinExistence type="predicted"/>
<reference evidence="1" key="1">
    <citation type="submission" date="2022-03" db="EMBL/GenBank/DDBJ databases">
        <authorList>
            <person name="Lindestad O."/>
        </authorList>
    </citation>
    <scope>NUCLEOTIDE SEQUENCE</scope>
</reference>
<dbReference type="AlphaFoldDB" id="A0A8S4QIS2"/>
<feature type="non-terminal residue" evidence="1">
    <location>
        <position position="1"/>
    </location>
</feature>
<name>A0A8S4QIS2_9NEOP</name>
<dbReference type="OrthoDB" id="202234at2759"/>